<evidence type="ECO:0000256" key="1">
    <source>
        <dbReference type="SAM" id="MobiDB-lite"/>
    </source>
</evidence>
<accession>A0A5B7D051</accession>
<protein>
    <submittedName>
        <fullName evidence="2">Uncharacterized protein</fullName>
    </submittedName>
</protein>
<sequence length="100" mass="10773">MYGVGETRIENTKYTVELAKTGSLSAKLTTRSTGMQPQPSQQLAYDNPDDHPVANITSTQITPPISRNPSLGTQHRQPPLSDTNLTFPNKGLLSPGLPEG</sequence>
<evidence type="ECO:0000313" key="3">
    <source>
        <dbReference type="Proteomes" id="UP000324222"/>
    </source>
</evidence>
<dbReference type="AlphaFoldDB" id="A0A5B7D051"/>
<feature type="compositionally biased region" description="Polar residues" evidence="1">
    <location>
        <begin position="55"/>
        <end position="87"/>
    </location>
</feature>
<dbReference type="Proteomes" id="UP000324222">
    <property type="component" value="Unassembled WGS sequence"/>
</dbReference>
<organism evidence="2 3">
    <name type="scientific">Portunus trituberculatus</name>
    <name type="common">Swimming crab</name>
    <name type="synonym">Neptunus trituberculatus</name>
    <dbReference type="NCBI Taxonomy" id="210409"/>
    <lineage>
        <taxon>Eukaryota</taxon>
        <taxon>Metazoa</taxon>
        <taxon>Ecdysozoa</taxon>
        <taxon>Arthropoda</taxon>
        <taxon>Crustacea</taxon>
        <taxon>Multicrustacea</taxon>
        <taxon>Malacostraca</taxon>
        <taxon>Eumalacostraca</taxon>
        <taxon>Eucarida</taxon>
        <taxon>Decapoda</taxon>
        <taxon>Pleocyemata</taxon>
        <taxon>Brachyura</taxon>
        <taxon>Eubrachyura</taxon>
        <taxon>Portunoidea</taxon>
        <taxon>Portunidae</taxon>
        <taxon>Portuninae</taxon>
        <taxon>Portunus</taxon>
    </lineage>
</organism>
<feature type="region of interest" description="Disordered" evidence="1">
    <location>
        <begin position="28"/>
        <end position="100"/>
    </location>
</feature>
<dbReference type="EMBL" id="VSRR010000257">
    <property type="protein sequence ID" value="MPC13093.1"/>
    <property type="molecule type" value="Genomic_DNA"/>
</dbReference>
<reference evidence="2 3" key="1">
    <citation type="submission" date="2019-05" db="EMBL/GenBank/DDBJ databases">
        <title>Another draft genome of Portunus trituberculatus and its Hox gene families provides insights of decapod evolution.</title>
        <authorList>
            <person name="Jeong J.-H."/>
            <person name="Song I."/>
            <person name="Kim S."/>
            <person name="Choi T."/>
            <person name="Kim D."/>
            <person name="Ryu S."/>
            <person name="Kim W."/>
        </authorList>
    </citation>
    <scope>NUCLEOTIDE SEQUENCE [LARGE SCALE GENOMIC DNA]</scope>
    <source>
        <tissue evidence="2">Muscle</tissue>
    </source>
</reference>
<keyword evidence="3" id="KW-1185">Reference proteome</keyword>
<feature type="compositionally biased region" description="Polar residues" evidence="1">
    <location>
        <begin position="28"/>
        <end position="44"/>
    </location>
</feature>
<comment type="caution">
    <text evidence="2">The sequence shown here is derived from an EMBL/GenBank/DDBJ whole genome shotgun (WGS) entry which is preliminary data.</text>
</comment>
<name>A0A5B7D051_PORTR</name>
<gene>
    <name evidence="2" type="ORF">E2C01_005813</name>
</gene>
<proteinExistence type="predicted"/>
<evidence type="ECO:0000313" key="2">
    <source>
        <dbReference type="EMBL" id="MPC13093.1"/>
    </source>
</evidence>